<dbReference type="EC" id="2.7.12.2" evidence="6"/>
<dbReference type="SUPFAM" id="SSF56112">
    <property type="entry name" value="Protein kinase-like (PK-like)"/>
    <property type="match status" value="1"/>
</dbReference>
<dbReference type="EMBL" id="JAGPXD010000004">
    <property type="protein sequence ID" value="KAH7358942.1"/>
    <property type="molecule type" value="Genomic_DNA"/>
</dbReference>
<dbReference type="Pfam" id="PF00069">
    <property type="entry name" value="Pkinase"/>
    <property type="match status" value="1"/>
</dbReference>
<feature type="non-terminal residue" evidence="11">
    <location>
        <position position="1"/>
    </location>
</feature>
<evidence type="ECO:0000313" key="12">
    <source>
        <dbReference type="Proteomes" id="UP000813385"/>
    </source>
</evidence>
<evidence type="ECO:0000256" key="1">
    <source>
        <dbReference type="ARBA" id="ARBA00022679"/>
    </source>
</evidence>
<name>A0A8K0X3M5_9PEZI</name>
<keyword evidence="12" id="KW-1185">Reference proteome</keyword>
<dbReference type="InterPro" id="IPR000719">
    <property type="entry name" value="Prot_kinase_dom"/>
</dbReference>
<comment type="catalytic activity">
    <reaction evidence="8">
        <text>L-threonyl-[protein] + ATP = O-phospho-L-threonyl-[protein] + ADP + H(+)</text>
        <dbReference type="Rhea" id="RHEA:46608"/>
        <dbReference type="Rhea" id="RHEA-COMP:11060"/>
        <dbReference type="Rhea" id="RHEA-COMP:11605"/>
        <dbReference type="ChEBI" id="CHEBI:15378"/>
        <dbReference type="ChEBI" id="CHEBI:30013"/>
        <dbReference type="ChEBI" id="CHEBI:30616"/>
        <dbReference type="ChEBI" id="CHEBI:61977"/>
        <dbReference type="ChEBI" id="CHEBI:456216"/>
        <dbReference type="EC" id="2.7.12.2"/>
    </reaction>
</comment>
<evidence type="ECO:0000313" key="11">
    <source>
        <dbReference type="EMBL" id="KAH7358942.1"/>
    </source>
</evidence>
<dbReference type="AlphaFoldDB" id="A0A8K0X3M5"/>
<evidence type="ECO:0000256" key="7">
    <source>
        <dbReference type="ARBA" id="ARBA00049014"/>
    </source>
</evidence>
<organism evidence="11 12">
    <name type="scientific">Plectosphaerella cucumerina</name>
    <dbReference type="NCBI Taxonomy" id="40658"/>
    <lineage>
        <taxon>Eukaryota</taxon>
        <taxon>Fungi</taxon>
        <taxon>Dikarya</taxon>
        <taxon>Ascomycota</taxon>
        <taxon>Pezizomycotina</taxon>
        <taxon>Sordariomycetes</taxon>
        <taxon>Hypocreomycetidae</taxon>
        <taxon>Glomerellales</taxon>
        <taxon>Plectosphaerellaceae</taxon>
        <taxon>Plectosphaerella</taxon>
    </lineage>
</organism>
<keyword evidence="1" id="KW-0808">Transferase</keyword>
<dbReference type="InterPro" id="IPR011009">
    <property type="entry name" value="Kinase-like_dom_sf"/>
</dbReference>
<dbReference type="PANTHER" id="PTHR48013">
    <property type="entry name" value="DUAL SPECIFICITY MITOGEN-ACTIVATED PROTEIN KINASE KINASE 5-RELATED"/>
    <property type="match status" value="1"/>
</dbReference>
<evidence type="ECO:0000256" key="8">
    <source>
        <dbReference type="ARBA" id="ARBA00049299"/>
    </source>
</evidence>
<dbReference type="SMART" id="SM00220">
    <property type="entry name" value="S_TKc"/>
    <property type="match status" value="1"/>
</dbReference>
<dbReference type="InterPro" id="IPR008271">
    <property type="entry name" value="Ser/Thr_kinase_AS"/>
</dbReference>
<dbReference type="GO" id="GO:0005524">
    <property type="term" value="F:ATP binding"/>
    <property type="evidence" value="ECO:0007669"/>
    <property type="project" value="UniProtKB-KW"/>
</dbReference>
<comment type="catalytic activity">
    <reaction evidence="7">
        <text>L-seryl-[protein] + ATP = O-phospho-L-seryl-[protein] + ADP + H(+)</text>
        <dbReference type="Rhea" id="RHEA:17989"/>
        <dbReference type="Rhea" id="RHEA-COMP:9863"/>
        <dbReference type="Rhea" id="RHEA-COMP:11604"/>
        <dbReference type="ChEBI" id="CHEBI:15378"/>
        <dbReference type="ChEBI" id="CHEBI:29999"/>
        <dbReference type="ChEBI" id="CHEBI:30616"/>
        <dbReference type="ChEBI" id="CHEBI:83421"/>
        <dbReference type="ChEBI" id="CHEBI:456216"/>
        <dbReference type="EC" id="2.7.12.2"/>
    </reaction>
</comment>
<gene>
    <name evidence="11" type="ORF">B0T11DRAFT_228059</name>
</gene>
<comment type="similarity">
    <text evidence="5">Belongs to the protein kinase superfamily. STE Ser/Thr protein kinase family. MAP kinase kinase subfamily.</text>
</comment>
<comment type="caution">
    <text evidence="11">The sequence shown here is derived from an EMBL/GenBank/DDBJ whole genome shotgun (WGS) entry which is preliminary data.</text>
</comment>
<dbReference type="PROSITE" id="PS50011">
    <property type="entry name" value="PROTEIN_KINASE_DOM"/>
    <property type="match status" value="1"/>
</dbReference>
<evidence type="ECO:0000256" key="3">
    <source>
        <dbReference type="ARBA" id="ARBA00022777"/>
    </source>
</evidence>
<dbReference type="PANTHER" id="PTHR48013:SF9">
    <property type="entry name" value="DUAL SPECIFICITY MITOGEN-ACTIVATED PROTEIN KINASE KINASE 5"/>
    <property type="match status" value="1"/>
</dbReference>
<evidence type="ECO:0000256" key="5">
    <source>
        <dbReference type="ARBA" id="ARBA00038035"/>
    </source>
</evidence>
<dbReference type="Gene3D" id="1.10.510.10">
    <property type="entry name" value="Transferase(Phosphotransferase) domain 1"/>
    <property type="match status" value="1"/>
</dbReference>
<evidence type="ECO:0000259" key="10">
    <source>
        <dbReference type="PROSITE" id="PS50011"/>
    </source>
</evidence>
<comment type="catalytic activity">
    <reaction evidence="9">
        <text>L-tyrosyl-[protein] + ATP = O-phospho-L-tyrosyl-[protein] + ADP + H(+)</text>
        <dbReference type="Rhea" id="RHEA:10596"/>
        <dbReference type="Rhea" id="RHEA-COMP:10136"/>
        <dbReference type="Rhea" id="RHEA-COMP:20101"/>
        <dbReference type="ChEBI" id="CHEBI:15378"/>
        <dbReference type="ChEBI" id="CHEBI:30616"/>
        <dbReference type="ChEBI" id="CHEBI:46858"/>
        <dbReference type="ChEBI" id="CHEBI:61978"/>
        <dbReference type="ChEBI" id="CHEBI:456216"/>
        <dbReference type="EC" id="2.7.12.2"/>
    </reaction>
</comment>
<dbReference type="GO" id="GO:0004708">
    <property type="term" value="F:MAP kinase kinase activity"/>
    <property type="evidence" value="ECO:0007669"/>
    <property type="project" value="UniProtKB-EC"/>
</dbReference>
<keyword evidence="4" id="KW-0067">ATP-binding</keyword>
<evidence type="ECO:0000256" key="6">
    <source>
        <dbReference type="ARBA" id="ARBA00038999"/>
    </source>
</evidence>
<dbReference type="Proteomes" id="UP000813385">
    <property type="component" value="Unassembled WGS sequence"/>
</dbReference>
<keyword evidence="3 11" id="KW-0418">Kinase</keyword>
<accession>A0A8K0X3M5</accession>
<dbReference type="OrthoDB" id="10252171at2759"/>
<proteinExistence type="inferred from homology"/>
<sequence length="226" mass="25703">MRLLHRELDVLVDFATDDNKHHSRDHFVRFLGWFNDDSYLYIAMELVPFGDLQSHISTKPCSEPETASIIGQIGKALQYMHERSFVHRDLKPANILVARPRPDWHVKLTDFGISKNFNNSEIQTRTGTEAYMAPELFVQTESGTIFTSAVDVWSLGAVTFSVRTGKAPFANTFELYKYSSGATRFPTQPLMKSSGAFVDFIFSLMEKSPTGRPTMAAVLEHEWMRT</sequence>
<feature type="domain" description="Protein kinase" evidence="10">
    <location>
        <begin position="1"/>
        <end position="224"/>
    </location>
</feature>
<dbReference type="PIRSF" id="PIRSF000654">
    <property type="entry name" value="Integrin-linked_kinase"/>
    <property type="match status" value="1"/>
</dbReference>
<evidence type="ECO:0000256" key="2">
    <source>
        <dbReference type="ARBA" id="ARBA00022741"/>
    </source>
</evidence>
<protein>
    <recommendedName>
        <fullName evidence="6">mitogen-activated protein kinase kinase</fullName>
        <ecNumber evidence="6">2.7.12.2</ecNumber>
    </recommendedName>
</protein>
<evidence type="ECO:0000256" key="9">
    <source>
        <dbReference type="ARBA" id="ARBA00051693"/>
    </source>
</evidence>
<keyword evidence="2" id="KW-0547">Nucleotide-binding</keyword>
<reference evidence="11" key="1">
    <citation type="journal article" date="2021" name="Nat. Commun.">
        <title>Genetic determinants of endophytism in the Arabidopsis root mycobiome.</title>
        <authorList>
            <person name="Mesny F."/>
            <person name="Miyauchi S."/>
            <person name="Thiergart T."/>
            <person name="Pickel B."/>
            <person name="Atanasova L."/>
            <person name="Karlsson M."/>
            <person name="Huettel B."/>
            <person name="Barry K.W."/>
            <person name="Haridas S."/>
            <person name="Chen C."/>
            <person name="Bauer D."/>
            <person name="Andreopoulos W."/>
            <person name="Pangilinan J."/>
            <person name="LaButti K."/>
            <person name="Riley R."/>
            <person name="Lipzen A."/>
            <person name="Clum A."/>
            <person name="Drula E."/>
            <person name="Henrissat B."/>
            <person name="Kohler A."/>
            <person name="Grigoriev I.V."/>
            <person name="Martin F.M."/>
            <person name="Hacquard S."/>
        </authorList>
    </citation>
    <scope>NUCLEOTIDE SEQUENCE</scope>
    <source>
        <strain evidence="11">MPI-CAGE-AT-0016</strain>
    </source>
</reference>
<dbReference type="PROSITE" id="PS00108">
    <property type="entry name" value="PROTEIN_KINASE_ST"/>
    <property type="match status" value="1"/>
</dbReference>
<evidence type="ECO:0000256" key="4">
    <source>
        <dbReference type="ARBA" id="ARBA00022840"/>
    </source>
</evidence>